<dbReference type="PANTHER" id="PTHR31595">
    <property type="entry name" value="LONG-CHAIN-ALCOHOL O-FATTY-ACYLTRANSFERASE 3-RELATED"/>
    <property type="match status" value="1"/>
</dbReference>
<dbReference type="EMBL" id="FNXT01000042">
    <property type="protein sequence ID" value="SZX60010.1"/>
    <property type="molecule type" value="Genomic_DNA"/>
</dbReference>
<feature type="region of interest" description="Disordered" evidence="1">
    <location>
        <begin position="345"/>
        <end position="369"/>
    </location>
</feature>
<name>A0A383V505_TETOB</name>
<dbReference type="GO" id="GO:0008374">
    <property type="term" value="F:O-acyltransferase activity"/>
    <property type="evidence" value="ECO:0007669"/>
    <property type="project" value="InterPro"/>
</dbReference>
<evidence type="ECO:0000256" key="1">
    <source>
        <dbReference type="SAM" id="MobiDB-lite"/>
    </source>
</evidence>
<feature type="transmembrane region" description="Helical" evidence="2">
    <location>
        <begin position="194"/>
        <end position="220"/>
    </location>
</feature>
<keyword evidence="2" id="KW-0812">Transmembrane</keyword>
<protein>
    <recommendedName>
        <fullName evidence="5">Wax synthase domain-containing protein</fullName>
    </recommendedName>
</protein>
<feature type="transmembrane region" description="Helical" evidence="2">
    <location>
        <begin position="63"/>
        <end position="82"/>
    </location>
</feature>
<dbReference type="AlphaFoldDB" id="A0A383V505"/>
<evidence type="ECO:0000256" key="2">
    <source>
        <dbReference type="SAM" id="Phobius"/>
    </source>
</evidence>
<evidence type="ECO:0008006" key="5">
    <source>
        <dbReference type="Google" id="ProtNLM"/>
    </source>
</evidence>
<evidence type="ECO:0000313" key="3">
    <source>
        <dbReference type="EMBL" id="SZX60010.1"/>
    </source>
</evidence>
<feature type="transmembrane region" description="Helical" evidence="2">
    <location>
        <begin position="88"/>
        <end position="109"/>
    </location>
</feature>
<accession>A0A383V505</accession>
<keyword evidence="4" id="KW-1185">Reference proteome</keyword>
<gene>
    <name evidence="3" type="ORF">BQ4739_LOCUS597</name>
</gene>
<feature type="transmembrane region" description="Helical" evidence="2">
    <location>
        <begin position="166"/>
        <end position="188"/>
    </location>
</feature>
<feature type="region of interest" description="Disordered" evidence="1">
    <location>
        <begin position="295"/>
        <end position="324"/>
    </location>
</feature>
<proteinExistence type="predicted"/>
<feature type="transmembrane region" description="Helical" evidence="2">
    <location>
        <begin position="425"/>
        <end position="447"/>
    </location>
</feature>
<dbReference type="PANTHER" id="PTHR31595:SF57">
    <property type="entry name" value="OS04G0481900 PROTEIN"/>
    <property type="match status" value="1"/>
</dbReference>
<keyword evidence="2" id="KW-1133">Transmembrane helix</keyword>
<reference evidence="3 4" key="1">
    <citation type="submission" date="2016-10" db="EMBL/GenBank/DDBJ databases">
        <authorList>
            <person name="Cai Z."/>
        </authorList>
    </citation>
    <scope>NUCLEOTIDE SEQUENCE [LARGE SCALE GENOMIC DNA]</scope>
</reference>
<dbReference type="Proteomes" id="UP000256970">
    <property type="component" value="Unassembled WGS sequence"/>
</dbReference>
<sequence length="498" mass="53364">MPSDGLASAGSTALAAISSFDSWLSSSSTGYYIRLYGYFYAICIVASLWTFHVARKLQPGLQRALVCLPIVVLQLAATPVLVDRHRTAVLVVPVMGILSLAAFKVAAFAMGRGPLALPDCPWLQELPRFGAVLSFPIIPRAVFKVSKGATADALSSSAPTTPSTFLYTYCCKAGGATVAAALAVWPVLPQLLNHWFYALCLSLSLGAIWDFWCLVAVLWFGVEAAPSFDKPWLSTSFADYWSRRWNLTTTYMLRVLIYEPIMEGRFVPAAAAAAASNKQPAEAALSQPAKALSPAAAAAAPAGPEEDDMGSNSSSSNNSLQHRNKAGANLPPAVALTAAFGSATAPNTQQQDSGVIKAPEKHTAAAPAAANGTASSQIFSSDAAAIRAAKGQRMLRRLAALQATFAFSGLWHLLIFYYATGLVTYHWFLFFSLQAPIMAAEAILVKWAKQRQLLLRRPAAIFLTNFLLIVVARPLFFGPCDWSGMCTAMFDNVKGYFV</sequence>
<organism evidence="3 4">
    <name type="scientific">Tetradesmus obliquus</name>
    <name type="common">Green alga</name>
    <name type="synonym">Acutodesmus obliquus</name>
    <dbReference type="NCBI Taxonomy" id="3088"/>
    <lineage>
        <taxon>Eukaryota</taxon>
        <taxon>Viridiplantae</taxon>
        <taxon>Chlorophyta</taxon>
        <taxon>core chlorophytes</taxon>
        <taxon>Chlorophyceae</taxon>
        <taxon>CS clade</taxon>
        <taxon>Sphaeropleales</taxon>
        <taxon>Scenedesmaceae</taxon>
        <taxon>Tetradesmus</taxon>
    </lineage>
</organism>
<dbReference type="STRING" id="3088.A0A383V505"/>
<feature type="transmembrane region" description="Helical" evidence="2">
    <location>
        <begin position="31"/>
        <end position="51"/>
    </location>
</feature>
<dbReference type="GO" id="GO:0006629">
    <property type="term" value="P:lipid metabolic process"/>
    <property type="evidence" value="ECO:0007669"/>
    <property type="project" value="InterPro"/>
</dbReference>
<feature type="transmembrane region" description="Helical" evidence="2">
    <location>
        <begin position="398"/>
        <end position="419"/>
    </location>
</feature>
<feature type="transmembrane region" description="Helical" evidence="2">
    <location>
        <begin position="459"/>
        <end position="477"/>
    </location>
</feature>
<evidence type="ECO:0000313" key="4">
    <source>
        <dbReference type="Proteomes" id="UP000256970"/>
    </source>
</evidence>
<dbReference type="InterPro" id="IPR044851">
    <property type="entry name" value="Wax_synthase"/>
</dbReference>
<keyword evidence="2" id="KW-0472">Membrane</keyword>